<sequence>MKACCFFFILKNSVISLRKKFHCKEFIIDLGGNEMLYVSGVLIVFYLYCIVPRIIHRPDYSKLKGCRFAHRGLHNKKVVVPENSMPAFERAVELGYGIELDIQLTRDNKVVVFHDFDLRRMCGVDKRVCDLTFKELQKYLLLDSEQTIPLFSDVLKLVNGKVPLLVELKSKSWKDLIAPYANDILKEYKGEYFIQCFHPLTLRWYKKHRPDVIRGQLAESYHRQKTIIREIGSFLQQHLIFNFVCRPDFVSYNWRHQKELSLNVCHKVFHCPTAAWTVRSKEQKAKAEKRFDVIIFENFYI</sequence>
<dbReference type="PANTHER" id="PTHR46211:SF1">
    <property type="entry name" value="GLYCEROPHOSPHODIESTER PHOSPHODIESTERASE, CYTOPLASMIC"/>
    <property type="match status" value="1"/>
</dbReference>
<dbReference type="PROSITE" id="PS51704">
    <property type="entry name" value="GP_PDE"/>
    <property type="match status" value="1"/>
</dbReference>
<dbReference type="GO" id="GO:0006629">
    <property type="term" value="P:lipid metabolic process"/>
    <property type="evidence" value="ECO:0007669"/>
    <property type="project" value="InterPro"/>
</dbReference>
<dbReference type="Pfam" id="PF03009">
    <property type="entry name" value="GDPD"/>
    <property type="match status" value="1"/>
</dbReference>
<dbReference type="InterPro" id="IPR030395">
    <property type="entry name" value="GP_PDE_dom"/>
</dbReference>
<evidence type="ECO:0000313" key="3">
    <source>
        <dbReference type="Proteomes" id="UP000199800"/>
    </source>
</evidence>
<evidence type="ECO:0000259" key="1">
    <source>
        <dbReference type="PROSITE" id="PS51704"/>
    </source>
</evidence>
<dbReference type="STRING" id="29364.SAMN04487772_13414"/>
<dbReference type="PANTHER" id="PTHR46211">
    <property type="entry name" value="GLYCEROPHOSPHORYL DIESTER PHOSPHODIESTERASE"/>
    <property type="match status" value="1"/>
</dbReference>
<keyword evidence="3" id="KW-1185">Reference proteome</keyword>
<dbReference type="GO" id="GO:0008081">
    <property type="term" value="F:phosphoric diester hydrolase activity"/>
    <property type="evidence" value="ECO:0007669"/>
    <property type="project" value="InterPro"/>
</dbReference>
<gene>
    <name evidence="2" type="ORF">SAMN04487772_13414</name>
</gene>
<protein>
    <submittedName>
        <fullName evidence="2">Glycerophosphoryl diester phosphodiesterase</fullName>
    </submittedName>
</protein>
<dbReference type="SUPFAM" id="SSF51695">
    <property type="entry name" value="PLC-like phosphodiesterases"/>
    <property type="match status" value="1"/>
</dbReference>
<reference evidence="2 3" key="1">
    <citation type="submission" date="2016-10" db="EMBL/GenBank/DDBJ databases">
        <authorList>
            <person name="de Groot N.N."/>
        </authorList>
    </citation>
    <scope>NUCLEOTIDE SEQUENCE [LARGE SCALE GENOMIC DNA]</scope>
    <source>
        <strain evidence="2 3">DSM 1801</strain>
    </source>
</reference>
<evidence type="ECO:0000313" key="2">
    <source>
        <dbReference type="EMBL" id="SET59719.1"/>
    </source>
</evidence>
<feature type="domain" description="GP-PDE" evidence="1">
    <location>
        <begin position="65"/>
        <end position="301"/>
    </location>
</feature>
<organism evidence="2 3">
    <name type="scientific">[Clostridium] polysaccharolyticum</name>
    <dbReference type="NCBI Taxonomy" id="29364"/>
    <lineage>
        <taxon>Bacteria</taxon>
        <taxon>Bacillati</taxon>
        <taxon>Bacillota</taxon>
        <taxon>Clostridia</taxon>
        <taxon>Lachnospirales</taxon>
        <taxon>Lachnospiraceae</taxon>
    </lineage>
</organism>
<dbReference type="InterPro" id="IPR017946">
    <property type="entry name" value="PLC-like_Pdiesterase_TIM-brl"/>
</dbReference>
<name>A0A1I0FNM0_9FIRM</name>
<dbReference type="EMBL" id="FOHN01000034">
    <property type="protein sequence ID" value="SET59719.1"/>
    <property type="molecule type" value="Genomic_DNA"/>
</dbReference>
<dbReference type="AlphaFoldDB" id="A0A1I0FNM0"/>
<dbReference type="Proteomes" id="UP000199800">
    <property type="component" value="Unassembled WGS sequence"/>
</dbReference>
<accession>A0A1I0FNM0</accession>
<proteinExistence type="predicted"/>
<dbReference type="Gene3D" id="3.20.20.190">
    <property type="entry name" value="Phosphatidylinositol (PI) phosphodiesterase"/>
    <property type="match status" value="1"/>
</dbReference>